<dbReference type="InterPro" id="IPR018253">
    <property type="entry name" value="DnaJ_domain_CS"/>
</dbReference>
<dbReference type="PROSITE" id="PS50076">
    <property type="entry name" value="DNAJ_2"/>
    <property type="match status" value="1"/>
</dbReference>
<dbReference type="Gene3D" id="1.10.287.110">
    <property type="entry name" value="DnaJ domain"/>
    <property type="match status" value="1"/>
</dbReference>
<dbReference type="Proteomes" id="UP000038830">
    <property type="component" value="Unassembled WGS sequence"/>
</dbReference>
<dbReference type="PANTHER" id="PTHR44360:SF1">
    <property type="entry name" value="DNAJ HOMOLOG SUBFAMILY B MEMBER 9"/>
    <property type="match status" value="1"/>
</dbReference>
<gene>
    <name evidence="5" type="primary">dnaJ</name>
    <name evidence="5" type="ORF">BN1211_4605</name>
</gene>
<dbReference type="PANTHER" id="PTHR44360">
    <property type="entry name" value="DNAJ HOMOLOG SUBFAMILY B MEMBER 9"/>
    <property type="match status" value="1"/>
</dbReference>
<evidence type="ECO:0000259" key="4">
    <source>
        <dbReference type="PROSITE" id="PS50076"/>
    </source>
</evidence>
<proteinExistence type="predicted"/>
<reference evidence="6" key="1">
    <citation type="journal article" date="2015" name="J. Biotechnol.">
        <title>The structure of the Cyberlindnera jadinii genome and its relation to Candida utilis analyzed by the occurrence of single nucleotide polymorphisms.</title>
        <authorList>
            <person name="Rupp O."/>
            <person name="Brinkrolf K."/>
            <person name="Buerth C."/>
            <person name="Kunigo M."/>
            <person name="Schneider J."/>
            <person name="Jaenicke S."/>
            <person name="Goesmann A."/>
            <person name="Puehler A."/>
            <person name="Jaeger K.-E."/>
            <person name="Ernst J.F."/>
        </authorList>
    </citation>
    <scope>NUCLEOTIDE SEQUENCE [LARGE SCALE GENOMIC DNA]</scope>
    <source>
        <strain evidence="6">ATCC 18201 / CBS 1600 / BCRC 20928 / JCM 3617 / NBRC 0987 / NRRL Y-1542</strain>
    </source>
</reference>
<dbReference type="GO" id="GO:0051787">
    <property type="term" value="F:misfolded protein binding"/>
    <property type="evidence" value="ECO:0007669"/>
    <property type="project" value="TreeGrafter"/>
</dbReference>
<keyword evidence="1" id="KW-0143">Chaperone</keyword>
<sequence length="262" mass="30407">MLFKRFASSATPKSKTHYEILGIAVNASHKEIKDAFRKLSKKYHPDMNHKVTDDEEKQSIKNKYIMIVHSYEVLGNETKKREYDKSILNVQPRQFSMHHGHHAPATKVYSPGGINVTRNKVHFGAAYKASNSPYANLHNSHTNDVPHFDYDTHLKGNLWFEKRMINKRINQRRGKMTDSRNGNVSSEKQAKEQAEIDREWFHERFKNHGKRGLQAEEIETLNLHRYGHHRYREQKSYDISFGPVLAIMIGVSTLAGMGVYMS</sequence>
<dbReference type="SUPFAM" id="SSF46565">
    <property type="entry name" value="Chaperone J-domain"/>
    <property type="match status" value="1"/>
</dbReference>
<feature type="transmembrane region" description="Helical" evidence="3">
    <location>
        <begin position="239"/>
        <end position="261"/>
    </location>
</feature>
<evidence type="ECO:0000256" key="2">
    <source>
        <dbReference type="SAM" id="MobiDB-lite"/>
    </source>
</evidence>
<feature type="domain" description="J" evidence="4">
    <location>
        <begin position="16"/>
        <end position="87"/>
    </location>
</feature>
<dbReference type="PROSITE" id="PS00636">
    <property type="entry name" value="DNAJ_1"/>
    <property type="match status" value="1"/>
</dbReference>
<protein>
    <submittedName>
        <fullName evidence="5">DnaJ protein</fullName>
    </submittedName>
</protein>
<dbReference type="AlphaFoldDB" id="A0A0H5C7I2"/>
<dbReference type="CDD" id="cd06257">
    <property type="entry name" value="DnaJ"/>
    <property type="match status" value="1"/>
</dbReference>
<keyword evidence="3" id="KW-0472">Membrane</keyword>
<keyword evidence="3" id="KW-0812">Transmembrane</keyword>
<dbReference type="Pfam" id="PF00226">
    <property type="entry name" value="DnaJ"/>
    <property type="match status" value="1"/>
</dbReference>
<dbReference type="InterPro" id="IPR051948">
    <property type="entry name" value="Hsp70_co-chaperone_J-domain"/>
</dbReference>
<dbReference type="InterPro" id="IPR001623">
    <property type="entry name" value="DnaJ_domain"/>
</dbReference>
<dbReference type="SMART" id="SM00271">
    <property type="entry name" value="DnaJ"/>
    <property type="match status" value="1"/>
</dbReference>
<evidence type="ECO:0000256" key="3">
    <source>
        <dbReference type="SAM" id="Phobius"/>
    </source>
</evidence>
<keyword evidence="3" id="KW-1133">Transmembrane helix</keyword>
<feature type="region of interest" description="Disordered" evidence="2">
    <location>
        <begin position="172"/>
        <end position="193"/>
    </location>
</feature>
<dbReference type="EMBL" id="CDQK01000005">
    <property type="protein sequence ID" value="CEP23907.1"/>
    <property type="molecule type" value="Genomic_DNA"/>
</dbReference>
<evidence type="ECO:0000313" key="6">
    <source>
        <dbReference type="Proteomes" id="UP000038830"/>
    </source>
</evidence>
<accession>A0A0H5C7I2</accession>
<evidence type="ECO:0000313" key="5">
    <source>
        <dbReference type="EMBL" id="CEP23907.1"/>
    </source>
</evidence>
<organism evidence="5 6">
    <name type="scientific">Cyberlindnera jadinii (strain ATCC 18201 / CBS 1600 / BCRC 20928 / JCM 3617 / NBRC 0987 / NRRL Y-1542)</name>
    <name type="common">Torula yeast</name>
    <name type="synonym">Candida utilis</name>
    <dbReference type="NCBI Taxonomy" id="983966"/>
    <lineage>
        <taxon>Eukaryota</taxon>
        <taxon>Fungi</taxon>
        <taxon>Dikarya</taxon>
        <taxon>Ascomycota</taxon>
        <taxon>Saccharomycotina</taxon>
        <taxon>Saccharomycetes</taxon>
        <taxon>Phaffomycetales</taxon>
        <taxon>Phaffomycetaceae</taxon>
        <taxon>Cyberlindnera</taxon>
    </lineage>
</organism>
<name>A0A0H5C7I2_CYBJN</name>
<dbReference type="GO" id="GO:0005783">
    <property type="term" value="C:endoplasmic reticulum"/>
    <property type="evidence" value="ECO:0007669"/>
    <property type="project" value="TreeGrafter"/>
</dbReference>
<evidence type="ECO:0000256" key="1">
    <source>
        <dbReference type="ARBA" id="ARBA00023186"/>
    </source>
</evidence>
<dbReference type="PRINTS" id="PR00625">
    <property type="entry name" value="JDOMAIN"/>
</dbReference>
<dbReference type="GO" id="GO:0036503">
    <property type="term" value="P:ERAD pathway"/>
    <property type="evidence" value="ECO:0007669"/>
    <property type="project" value="TreeGrafter"/>
</dbReference>
<dbReference type="InterPro" id="IPR036869">
    <property type="entry name" value="J_dom_sf"/>
</dbReference>
<dbReference type="GO" id="GO:0051087">
    <property type="term" value="F:protein-folding chaperone binding"/>
    <property type="evidence" value="ECO:0007669"/>
    <property type="project" value="TreeGrafter"/>
</dbReference>